<evidence type="ECO:0000256" key="4">
    <source>
        <dbReference type="ARBA" id="ARBA00023163"/>
    </source>
</evidence>
<reference evidence="6" key="1">
    <citation type="journal article" date="2014" name="Int. J. Syst. Evol. Microbiol.">
        <title>Complete genome sequence of Corynebacterium casei LMG S-19264T (=DSM 44701T), isolated from a smear-ripened cheese.</title>
        <authorList>
            <consortium name="US DOE Joint Genome Institute (JGI-PGF)"/>
            <person name="Walter F."/>
            <person name="Albersmeier A."/>
            <person name="Kalinowski J."/>
            <person name="Ruckert C."/>
        </authorList>
    </citation>
    <scope>NUCLEOTIDE SEQUENCE</scope>
    <source>
        <strain evidence="6">CGMCC 1.12187</strain>
    </source>
</reference>
<protein>
    <submittedName>
        <fullName evidence="6">LysR family transcriptional regulator</fullName>
    </submittedName>
</protein>
<evidence type="ECO:0000259" key="5">
    <source>
        <dbReference type="PROSITE" id="PS50931"/>
    </source>
</evidence>
<dbReference type="PRINTS" id="PR00039">
    <property type="entry name" value="HTHLYSR"/>
</dbReference>
<dbReference type="InterPro" id="IPR000847">
    <property type="entry name" value="LysR_HTH_N"/>
</dbReference>
<dbReference type="InterPro" id="IPR036390">
    <property type="entry name" value="WH_DNA-bd_sf"/>
</dbReference>
<reference evidence="6" key="2">
    <citation type="submission" date="2020-09" db="EMBL/GenBank/DDBJ databases">
        <authorList>
            <person name="Sun Q."/>
            <person name="Zhou Y."/>
        </authorList>
    </citation>
    <scope>NUCLEOTIDE SEQUENCE</scope>
    <source>
        <strain evidence="6">CGMCC 1.12187</strain>
    </source>
</reference>
<dbReference type="Pfam" id="PF03466">
    <property type="entry name" value="LysR_substrate"/>
    <property type="match status" value="1"/>
</dbReference>
<dbReference type="GO" id="GO:0003700">
    <property type="term" value="F:DNA-binding transcription factor activity"/>
    <property type="evidence" value="ECO:0007669"/>
    <property type="project" value="InterPro"/>
</dbReference>
<feature type="domain" description="HTH lysR-type" evidence="5">
    <location>
        <begin position="1"/>
        <end position="58"/>
    </location>
</feature>
<dbReference type="Gene3D" id="1.10.10.10">
    <property type="entry name" value="Winged helix-like DNA-binding domain superfamily/Winged helix DNA-binding domain"/>
    <property type="match status" value="1"/>
</dbReference>
<comment type="similarity">
    <text evidence="1">Belongs to the LysR transcriptional regulatory family.</text>
</comment>
<dbReference type="RefSeq" id="WP_188534445.1">
    <property type="nucleotide sequence ID" value="NZ_BMEQ01000002.1"/>
</dbReference>
<dbReference type="Proteomes" id="UP000638848">
    <property type="component" value="Unassembled WGS sequence"/>
</dbReference>
<name>A0A917GIP3_9MICC</name>
<dbReference type="GO" id="GO:0003677">
    <property type="term" value="F:DNA binding"/>
    <property type="evidence" value="ECO:0007669"/>
    <property type="project" value="UniProtKB-KW"/>
</dbReference>
<keyword evidence="2" id="KW-0805">Transcription regulation</keyword>
<dbReference type="InterPro" id="IPR036388">
    <property type="entry name" value="WH-like_DNA-bd_sf"/>
</dbReference>
<dbReference type="AlphaFoldDB" id="A0A917GIP3"/>
<keyword evidence="4" id="KW-0804">Transcription</keyword>
<dbReference type="Gene3D" id="3.40.190.10">
    <property type="entry name" value="Periplasmic binding protein-like II"/>
    <property type="match status" value="2"/>
</dbReference>
<dbReference type="CDD" id="cd08414">
    <property type="entry name" value="PBP2_LTTR_aromatics_like"/>
    <property type="match status" value="1"/>
</dbReference>
<sequence length="308" mass="34096">MDIRHIRYFLEVVREGSISKAAKSLGMTQPPLSAAMSALEKELGVRLLERTPRGIRPTPAGLHLVERGTRLVRESQDLTRELKGHGRGVVGALHLAVYMPFSWSYLPVYLRRFGVASPGVEVTLHDPSPDETLDGVANGTFDLAVMATSDLGLIRHAYSDVLVTEPVRRLELVALVNEDFPHPEDPLPLERLAEETWLLPEPTPRFPGVAEVLTQQWERLEVVPPRLKPVKNLQTTLPLISAGMGVTILPPEVLGMRTEGVEARRLSPAPAPLDVVLLWSSRQEPTEVAQRFIDTVRDVRAAQEDHAG</sequence>
<dbReference type="PANTHER" id="PTHR30346">
    <property type="entry name" value="TRANSCRIPTIONAL DUAL REGULATOR HCAR-RELATED"/>
    <property type="match status" value="1"/>
</dbReference>
<dbReference type="EMBL" id="BMEQ01000002">
    <property type="protein sequence ID" value="GGG47371.1"/>
    <property type="molecule type" value="Genomic_DNA"/>
</dbReference>
<comment type="caution">
    <text evidence="6">The sequence shown here is derived from an EMBL/GenBank/DDBJ whole genome shotgun (WGS) entry which is preliminary data.</text>
</comment>
<organism evidence="6 7">
    <name type="scientific">Kocuria dechangensis</name>
    <dbReference type="NCBI Taxonomy" id="1176249"/>
    <lineage>
        <taxon>Bacteria</taxon>
        <taxon>Bacillati</taxon>
        <taxon>Actinomycetota</taxon>
        <taxon>Actinomycetes</taxon>
        <taxon>Micrococcales</taxon>
        <taxon>Micrococcaceae</taxon>
        <taxon>Kocuria</taxon>
    </lineage>
</organism>
<dbReference type="GO" id="GO:0032993">
    <property type="term" value="C:protein-DNA complex"/>
    <property type="evidence" value="ECO:0007669"/>
    <property type="project" value="TreeGrafter"/>
</dbReference>
<evidence type="ECO:0000256" key="3">
    <source>
        <dbReference type="ARBA" id="ARBA00023125"/>
    </source>
</evidence>
<dbReference type="Pfam" id="PF00126">
    <property type="entry name" value="HTH_1"/>
    <property type="match status" value="1"/>
</dbReference>
<dbReference type="FunFam" id="1.10.10.10:FF:000001">
    <property type="entry name" value="LysR family transcriptional regulator"/>
    <property type="match status" value="1"/>
</dbReference>
<dbReference type="PANTHER" id="PTHR30346:SF28">
    <property type="entry name" value="HTH-TYPE TRANSCRIPTIONAL REGULATOR CYNR"/>
    <property type="match status" value="1"/>
</dbReference>
<evidence type="ECO:0000313" key="7">
    <source>
        <dbReference type="Proteomes" id="UP000638848"/>
    </source>
</evidence>
<evidence type="ECO:0000256" key="1">
    <source>
        <dbReference type="ARBA" id="ARBA00009437"/>
    </source>
</evidence>
<dbReference type="PROSITE" id="PS50931">
    <property type="entry name" value="HTH_LYSR"/>
    <property type="match status" value="1"/>
</dbReference>
<evidence type="ECO:0000256" key="2">
    <source>
        <dbReference type="ARBA" id="ARBA00023015"/>
    </source>
</evidence>
<dbReference type="InterPro" id="IPR005119">
    <property type="entry name" value="LysR_subst-bd"/>
</dbReference>
<keyword evidence="3" id="KW-0238">DNA-binding</keyword>
<gene>
    <name evidence="6" type="ORF">GCM10011374_07220</name>
</gene>
<accession>A0A917GIP3</accession>
<evidence type="ECO:0000313" key="6">
    <source>
        <dbReference type="EMBL" id="GGG47371.1"/>
    </source>
</evidence>
<dbReference type="SUPFAM" id="SSF46785">
    <property type="entry name" value="Winged helix' DNA-binding domain"/>
    <property type="match status" value="1"/>
</dbReference>
<dbReference type="SUPFAM" id="SSF53850">
    <property type="entry name" value="Periplasmic binding protein-like II"/>
    <property type="match status" value="1"/>
</dbReference>
<keyword evidence="7" id="KW-1185">Reference proteome</keyword>
<proteinExistence type="inferred from homology"/>